<evidence type="ECO:0000313" key="6">
    <source>
        <dbReference type="Proteomes" id="UP001428341"/>
    </source>
</evidence>
<comment type="caution">
    <text evidence="5">The sequence shown here is derived from an EMBL/GenBank/DDBJ whole genome shotgun (WGS) entry which is preliminary data.</text>
</comment>
<dbReference type="AlphaFoldDB" id="A0AAP0MNB8"/>
<accession>A0AAP0MNB8</accession>
<dbReference type="EMBL" id="JBCGBO010000003">
    <property type="protein sequence ID" value="KAK9214082.1"/>
    <property type="molecule type" value="Genomic_DNA"/>
</dbReference>
<dbReference type="EMBL" id="JBCGBO010000003">
    <property type="protein sequence ID" value="KAK9214080.1"/>
    <property type="molecule type" value="Genomic_DNA"/>
</dbReference>
<organism evidence="5 6">
    <name type="scientific">Citrus x changshan-huyou</name>
    <dbReference type="NCBI Taxonomy" id="2935761"/>
    <lineage>
        <taxon>Eukaryota</taxon>
        <taxon>Viridiplantae</taxon>
        <taxon>Streptophyta</taxon>
        <taxon>Embryophyta</taxon>
        <taxon>Tracheophyta</taxon>
        <taxon>Spermatophyta</taxon>
        <taxon>Magnoliopsida</taxon>
        <taxon>eudicotyledons</taxon>
        <taxon>Gunneridae</taxon>
        <taxon>Pentapetalae</taxon>
        <taxon>rosids</taxon>
        <taxon>malvids</taxon>
        <taxon>Sapindales</taxon>
        <taxon>Rutaceae</taxon>
        <taxon>Aurantioideae</taxon>
        <taxon>Citrus</taxon>
    </lineage>
</organism>
<dbReference type="EMBL" id="JBCGBO010000003">
    <property type="protein sequence ID" value="KAK9214078.1"/>
    <property type="molecule type" value="Genomic_DNA"/>
</dbReference>
<protein>
    <submittedName>
        <fullName evidence="5">Uncharacterized protein</fullName>
    </submittedName>
</protein>
<evidence type="ECO:0000313" key="5">
    <source>
        <dbReference type="EMBL" id="KAK9214086.1"/>
    </source>
</evidence>
<evidence type="ECO:0000313" key="3">
    <source>
        <dbReference type="EMBL" id="KAK9214082.1"/>
    </source>
</evidence>
<gene>
    <name evidence="1" type="ORF">WN944_006066</name>
    <name evidence="2" type="ORF">WN944_006068</name>
    <name evidence="3" type="ORF">WN944_006070</name>
    <name evidence="4" type="ORF">WN944_006072</name>
    <name evidence="5" type="ORF">WN944_006074</name>
</gene>
<name>A0AAP0MNB8_9ROSI</name>
<reference evidence="5 6" key="1">
    <citation type="submission" date="2024-05" db="EMBL/GenBank/DDBJ databases">
        <title>Haplotype-resolved chromosome-level genome assembly of Huyou (Citrus changshanensis).</title>
        <authorList>
            <person name="Miao C."/>
            <person name="Chen W."/>
            <person name="Wu Y."/>
            <person name="Wang L."/>
            <person name="Zhao S."/>
            <person name="Grierson D."/>
            <person name="Xu C."/>
            <person name="Chen K."/>
        </authorList>
    </citation>
    <scope>NUCLEOTIDE SEQUENCE [LARGE SCALE GENOMIC DNA]</scope>
    <source>
        <strain evidence="5">01-14</strain>
        <tissue evidence="5">Leaf</tissue>
    </source>
</reference>
<keyword evidence="6" id="KW-1185">Reference proteome</keyword>
<dbReference type="EMBL" id="JBCGBO010000003">
    <property type="protein sequence ID" value="KAK9214084.1"/>
    <property type="molecule type" value="Genomic_DNA"/>
</dbReference>
<sequence length="270" mass="30176">MPSAHAGALRATSRAMSTATLPLHQETQPDSNAFAMLAMDVSIYLGQLRVAVRRLGFQVYYTFEITDEGLDDEGKALLLVSSLPKSCENFVNALMYRRQTLTLDEVKKKGYFKKDCPERKNKPKDLKNQSGDTIIVEEEVYESGSLNRLGKTPGPVRVWCNPGPDRTPKIETRAQTKPSFCMSGHPIEFVHVRATFVSTCCEAACSSHITLAKFYFSTSKTWELATCYGTLSVNAKREEIMPVLPTEQNRVSKCQTRRDDAECRGTTVTD</sequence>
<evidence type="ECO:0000313" key="4">
    <source>
        <dbReference type="EMBL" id="KAK9214084.1"/>
    </source>
</evidence>
<evidence type="ECO:0000313" key="2">
    <source>
        <dbReference type="EMBL" id="KAK9214080.1"/>
    </source>
</evidence>
<proteinExistence type="predicted"/>
<dbReference type="EMBL" id="JBCGBO010000003">
    <property type="protein sequence ID" value="KAK9214086.1"/>
    <property type="molecule type" value="Genomic_DNA"/>
</dbReference>
<dbReference type="Proteomes" id="UP001428341">
    <property type="component" value="Unassembled WGS sequence"/>
</dbReference>
<evidence type="ECO:0000313" key="1">
    <source>
        <dbReference type="EMBL" id="KAK9214078.1"/>
    </source>
</evidence>